<organism evidence="2 3">
    <name type="scientific">Mucilaginibacter gracilis</name>
    <dbReference type="NCBI Taxonomy" id="423350"/>
    <lineage>
        <taxon>Bacteria</taxon>
        <taxon>Pseudomonadati</taxon>
        <taxon>Bacteroidota</taxon>
        <taxon>Sphingobacteriia</taxon>
        <taxon>Sphingobacteriales</taxon>
        <taxon>Sphingobacteriaceae</taxon>
        <taxon>Mucilaginibacter</taxon>
    </lineage>
</organism>
<dbReference type="EMBL" id="RBKU01000001">
    <property type="protein sequence ID" value="RKR82160.1"/>
    <property type="molecule type" value="Genomic_DNA"/>
</dbReference>
<keyword evidence="3" id="KW-1185">Reference proteome</keyword>
<dbReference type="Pfam" id="PF19993">
    <property type="entry name" value="DO-GTPase2"/>
    <property type="match status" value="1"/>
</dbReference>
<dbReference type="OrthoDB" id="9758568at2"/>
<proteinExistence type="predicted"/>
<comment type="caution">
    <text evidence="2">The sequence shown here is derived from an EMBL/GenBank/DDBJ whole genome shotgun (WGS) entry which is preliminary data.</text>
</comment>
<dbReference type="InterPro" id="IPR045528">
    <property type="entry name" value="DO-GTPase2"/>
</dbReference>
<evidence type="ECO:0000313" key="3">
    <source>
        <dbReference type="Proteomes" id="UP000268007"/>
    </source>
</evidence>
<dbReference type="RefSeq" id="WP_121197785.1">
    <property type="nucleotide sequence ID" value="NZ_RBKU01000001.1"/>
</dbReference>
<feature type="domain" description="Double-GTPase 2" evidence="1">
    <location>
        <begin position="84"/>
        <end position="301"/>
    </location>
</feature>
<protein>
    <recommendedName>
        <fullName evidence="1">Double-GTPase 2 domain-containing protein</fullName>
    </recommendedName>
</protein>
<gene>
    <name evidence="2" type="ORF">BDD43_2329</name>
</gene>
<reference evidence="2 3" key="1">
    <citation type="submission" date="2018-10" db="EMBL/GenBank/DDBJ databases">
        <title>Genomic Encyclopedia of Archaeal and Bacterial Type Strains, Phase II (KMG-II): from individual species to whole genera.</title>
        <authorList>
            <person name="Goeker M."/>
        </authorList>
    </citation>
    <scope>NUCLEOTIDE SEQUENCE [LARGE SCALE GENOMIC DNA]</scope>
    <source>
        <strain evidence="2 3">DSM 18602</strain>
    </source>
</reference>
<sequence length="333" mass="37170">MDQELDNICRKPECTYSQTGQCVLNNDALTCPDRLASIADLVASTVRVRGEIVLSAPVEMERLSSSLSLTVNDTKKITRGRYCKIIGILGVPGTGKTASLVSLYLLLAHDKLKGFRFLDSKSVMAFEEISKGARRWNIGKLPEHLTAHTELQDERIAGYLHLRLQQIEDNGIMDLLLTDLPGEWTTTLIETNRTDRLGFLKAADRIWITVNAEEIEKINTRQYIIHRLSLLINRISTFLEGKVPDITIVVTHCDKVANVAEYLTPLQALASGFDIKIAPIASFSGNDNVPPGSGIDELIADLPKMRNSSISEFWPNADISEETRHILQFQNNR</sequence>
<dbReference type="SUPFAM" id="SSF52540">
    <property type="entry name" value="P-loop containing nucleoside triphosphate hydrolases"/>
    <property type="match status" value="1"/>
</dbReference>
<dbReference type="Proteomes" id="UP000268007">
    <property type="component" value="Unassembled WGS sequence"/>
</dbReference>
<dbReference type="AlphaFoldDB" id="A0A495IZL9"/>
<evidence type="ECO:0000259" key="1">
    <source>
        <dbReference type="Pfam" id="PF19993"/>
    </source>
</evidence>
<accession>A0A495IZL9</accession>
<dbReference type="InterPro" id="IPR027417">
    <property type="entry name" value="P-loop_NTPase"/>
</dbReference>
<name>A0A495IZL9_9SPHI</name>
<evidence type="ECO:0000313" key="2">
    <source>
        <dbReference type="EMBL" id="RKR82160.1"/>
    </source>
</evidence>